<proteinExistence type="predicted"/>
<gene>
    <name evidence="1" type="ORF">CLV43_108475</name>
</gene>
<comment type="caution">
    <text evidence="1">The sequence shown here is derived from an EMBL/GenBank/DDBJ whole genome shotgun (WGS) entry which is preliminary data.</text>
</comment>
<accession>A0A2T0T072</accession>
<organism evidence="1 2">
    <name type="scientific">Umezawaea tangerina</name>
    <dbReference type="NCBI Taxonomy" id="84725"/>
    <lineage>
        <taxon>Bacteria</taxon>
        <taxon>Bacillati</taxon>
        <taxon>Actinomycetota</taxon>
        <taxon>Actinomycetes</taxon>
        <taxon>Pseudonocardiales</taxon>
        <taxon>Pseudonocardiaceae</taxon>
        <taxon>Umezawaea</taxon>
    </lineage>
</organism>
<keyword evidence="2" id="KW-1185">Reference proteome</keyword>
<name>A0A2T0T072_9PSEU</name>
<evidence type="ECO:0000313" key="2">
    <source>
        <dbReference type="Proteomes" id="UP000239494"/>
    </source>
</evidence>
<dbReference type="EMBL" id="PVTF01000008">
    <property type="protein sequence ID" value="PRY39075.1"/>
    <property type="molecule type" value="Genomic_DNA"/>
</dbReference>
<evidence type="ECO:0000313" key="1">
    <source>
        <dbReference type="EMBL" id="PRY39075.1"/>
    </source>
</evidence>
<dbReference type="AlphaFoldDB" id="A0A2T0T072"/>
<protein>
    <submittedName>
        <fullName evidence="1">Uncharacterized protein</fullName>
    </submittedName>
</protein>
<sequence length="349" mass="38687">MKEDDIKAALAAAGLTDETLAEKWFDAIRETRSNADDSWSSFKEELSSNAREFDFAFDDNFVAEFHRKVEDSLTDPLAAVEAMAETENQELLTTFKGLRAAEERSRSGVQGLTWVTGTQQDRLRGTLGEGWKDVVRGRLDKEWSGWKAATEDQLVTFLDQWMPTILGQATPAPADDVTALLWTTGTQRERLHSALGDAWGTVVRGTLDKEWSGWKAATKDQLVTFLDQWMPTILAQAAPAVDVTALHWTTGSQRQQLLAGLGDAWPDGVRATLDKEWSGWKSATDGQLVTFLDQWMHVVLAPARTPAAPIGEVLSHDAAVVAQNPEFEKIAPRRRQELINEVLAEQVAV</sequence>
<dbReference type="OrthoDB" id="5199515at2"/>
<dbReference type="Proteomes" id="UP000239494">
    <property type="component" value="Unassembled WGS sequence"/>
</dbReference>
<reference evidence="1 2" key="1">
    <citation type="submission" date="2018-03" db="EMBL/GenBank/DDBJ databases">
        <title>Genomic Encyclopedia of Archaeal and Bacterial Type Strains, Phase II (KMG-II): from individual species to whole genera.</title>
        <authorList>
            <person name="Goeker M."/>
        </authorList>
    </citation>
    <scope>NUCLEOTIDE SEQUENCE [LARGE SCALE GENOMIC DNA]</scope>
    <source>
        <strain evidence="1 2">DSM 44720</strain>
    </source>
</reference>
<dbReference type="RefSeq" id="WP_106190506.1">
    <property type="nucleotide sequence ID" value="NZ_PVTF01000008.1"/>
</dbReference>